<name>A0A3P7ECH4_WUCBA</name>
<dbReference type="EMBL" id="UYWW01012156">
    <property type="protein sequence ID" value="VDM18993.1"/>
    <property type="molecule type" value="Genomic_DNA"/>
</dbReference>
<dbReference type="AlphaFoldDB" id="A0A3P7ECH4"/>
<sequence length="289" mass="31972">MTLYNNYNTNDGVTDSNIDNNNNNSDRDSIEFTTVAAMTSSVRPSCSSISVMVERGLKWKTSVVPVGTTSTLPRRDFHFKRIEVEETPKWFVWPKRNKGSKSSGNDMTDGNVSSSSGNNNLISCPDILPSKNLPVAVSAVPHNITKLAKANNNRQQNLVRRHNLSGMTLLQSESNNTVTIKSDTRQHRQREVHYHTMIGEAISTELTNISNSEPSSYIMRCRIATKVDSEYRILGSVPNTSQTFKILSVSKKTLESGDDDDLDLANSVILNSTVTFPTCNTFVSANNSC</sequence>
<dbReference type="OrthoDB" id="5806033at2759"/>
<evidence type="ECO:0000313" key="2">
    <source>
        <dbReference type="EMBL" id="VDM18993.1"/>
    </source>
</evidence>
<dbReference type="Proteomes" id="UP000270924">
    <property type="component" value="Unassembled WGS sequence"/>
</dbReference>
<feature type="region of interest" description="Disordered" evidence="1">
    <location>
        <begin position="95"/>
        <end position="116"/>
    </location>
</feature>
<reference evidence="2 3" key="1">
    <citation type="submission" date="2018-11" db="EMBL/GenBank/DDBJ databases">
        <authorList>
            <consortium name="Pathogen Informatics"/>
        </authorList>
    </citation>
    <scope>NUCLEOTIDE SEQUENCE [LARGE SCALE GENOMIC DNA]</scope>
</reference>
<feature type="region of interest" description="Disordered" evidence="1">
    <location>
        <begin position="1"/>
        <end position="26"/>
    </location>
</feature>
<accession>A0A3P7ECH4</accession>
<evidence type="ECO:0000313" key="3">
    <source>
        <dbReference type="Proteomes" id="UP000270924"/>
    </source>
</evidence>
<feature type="compositionally biased region" description="Polar residues" evidence="1">
    <location>
        <begin position="1"/>
        <end position="14"/>
    </location>
</feature>
<dbReference type="InParanoid" id="A0A3P7ECH4"/>
<proteinExistence type="predicted"/>
<protein>
    <submittedName>
        <fullName evidence="2">Uncharacterized protein</fullName>
    </submittedName>
</protein>
<dbReference type="OMA" id="FVWPKRN"/>
<evidence type="ECO:0000256" key="1">
    <source>
        <dbReference type="SAM" id="MobiDB-lite"/>
    </source>
</evidence>
<keyword evidence="3" id="KW-1185">Reference proteome</keyword>
<organism evidence="2 3">
    <name type="scientific">Wuchereria bancrofti</name>
    <dbReference type="NCBI Taxonomy" id="6293"/>
    <lineage>
        <taxon>Eukaryota</taxon>
        <taxon>Metazoa</taxon>
        <taxon>Ecdysozoa</taxon>
        <taxon>Nematoda</taxon>
        <taxon>Chromadorea</taxon>
        <taxon>Rhabditida</taxon>
        <taxon>Spirurina</taxon>
        <taxon>Spiruromorpha</taxon>
        <taxon>Filarioidea</taxon>
        <taxon>Onchocercidae</taxon>
        <taxon>Wuchereria</taxon>
    </lineage>
</organism>
<gene>
    <name evidence="2" type="ORF">WBA_LOCUS10244</name>
</gene>
<feature type="compositionally biased region" description="Low complexity" evidence="1">
    <location>
        <begin position="15"/>
        <end position="24"/>
    </location>
</feature>